<dbReference type="EMBL" id="BMQS01000005">
    <property type="protein sequence ID" value="GGT91378.1"/>
    <property type="molecule type" value="Genomic_DNA"/>
</dbReference>
<reference evidence="10" key="2">
    <citation type="submission" date="2018-04" db="EMBL/GenBank/DDBJ databases">
        <title>Complete genome sequence of Sulfodiicoccus acidiphilus strain HS-1.</title>
        <authorList>
            <person name="Sakai H.D."/>
            <person name="Kurosawa N."/>
        </authorList>
    </citation>
    <scope>NUCLEOTIDE SEQUENCE [LARGE SCALE GENOMIC DNA]</scope>
    <source>
        <strain evidence="10">HS-1</strain>
    </source>
</reference>
<dbReference type="InterPro" id="IPR000630">
    <property type="entry name" value="Ribosomal_uS8"/>
</dbReference>
<evidence type="ECO:0000256" key="6">
    <source>
        <dbReference type="HAMAP-Rule" id="MF_01302"/>
    </source>
</evidence>
<dbReference type="Gene3D" id="3.30.1490.10">
    <property type="match status" value="1"/>
</dbReference>
<gene>
    <name evidence="6" type="primary">rps8</name>
    <name evidence="9" type="ORF">GCM10007116_06370</name>
    <name evidence="8" type="ORF">HS1genome_0298</name>
</gene>
<keyword evidence="5 6" id="KW-0687">Ribonucleoprotein</keyword>
<comment type="subunit">
    <text evidence="6">Part of the 30S ribosomal subunit.</text>
</comment>
<evidence type="ECO:0000256" key="7">
    <source>
        <dbReference type="RuleBase" id="RU003660"/>
    </source>
</evidence>
<dbReference type="GO" id="GO:0019843">
    <property type="term" value="F:rRNA binding"/>
    <property type="evidence" value="ECO:0007669"/>
    <property type="project" value="UniProtKB-UniRule"/>
</dbReference>
<dbReference type="RefSeq" id="WP_126449216.1">
    <property type="nucleotide sequence ID" value="NZ_AP018553.1"/>
</dbReference>
<reference evidence="9" key="1">
    <citation type="journal article" date="2014" name="Int. J. Syst. Evol. Microbiol.">
        <title>Complete genome sequence of Corynebacterium casei LMG S-19264T (=DSM 44701T), isolated from a smear-ripened cheese.</title>
        <authorList>
            <consortium name="US DOE Joint Genome Institute (JGI-PGF)"/>
            <person name="Walter F."/>
            <person name="Albersmeier A."/>
            <person name="Kalinowski J."/>
            <person name="Ruckert C."/>
        </authorList>
    </citation>
    <scope>NUCLEOTIDE SEQUENCE</scope>
    <source>
        <strain evidence="9">JCM 31740</strain>
    </source>
</reference>
<dbReference type="Pfam" id="PF00410">
    <property type="entry name" value="Ribosomal_S8"/>
    <property type="match status" value="1"/>
</dbReference>
<evidence type="ECO:0000256" key="2">
    <source>
        <dbReference type="ARBA" id="ARBA00022730"/>
    </source>
</evidence>
<dbReference type="InterPro" id="IPR035987">
    <property type="entry name" value="Ribosomal_uS8_sf"/>
</dbReference>
<dbReference type="PROSITE" id="PS00053">
    <property type="entry name" value="RIBOSOMAL_S8"/>
    <property type="match status" value="1"/>
</dbReference>
<dbReference type="HAMAP" id="MF_01302_A">
    <property type="entry name" value="Ribosomal_uS8_A"/>
    <property type="match status" value="1"/>
</dbReference>
<name>A0A348B157_9CREN</name>
<dbReference type="EMBL" id="AP018553">
    <property type="protein sequence ID" value="BBD71909.1"/>
    <property type="molecule type" value="Genomic_DNA"/>
</dbReference>
<evidence type="ECO:0000313" key="9">
    <source>
        <dbReference type="EMBL" id="GGT91378.1"/>
    </source>
</evidence>
<dbReference type="InterPro" id="IPR047863">
    <property type="entry name" value="Ribosomal_uS8_CS"/>
</dbReference>
<evidence type="ECO:0000313" key="8">
    <source>
        <dbReference type="EMBL" id="BBD71909.1"/>
    </source>
</evidence>
<dbReference type="GeneID" id="38665798"/>
<evidence type="ECO:0000256" key="3">
    <source>
        <dbReference type="ARBA" id="ARBA00022884"/>
    </source>
</evidence>
<reference evidence="8" key="3">
    <citation type="journal article" date="2019" name="BMC Res. Notes">
        <title>Complete genome sequence of the Sulfodiicoccus acidiphilus strain HS-1T, the first crenarchaeon that lacks polB3, isolated from an acidic hot spring in Ohwaku-dani, Hakone, Japan.</title>
        <authorList>
            <person name="Sakai H.D."/>
            <person name="Kurosawa N."/>
        </authorList>
    </citation>
    <scope>NUCLEOTIDE SEQUENCE</scope>
    <source>
        <strain evidence="8">HS-1</strain>
    </source>
</reference>
<protein>
    <recommendedName>
        <fullName evidence="6">Small ribosomal subunit protein uS8</fullName>
    </recommendedName>
</protein>
<dbReference type="OrthoDB" id="5670at2157"/>
<proteinExistence type="inferred from homology"/>
<evidence type="ECO:0000256" key="1">
    <source>
        <dbReference type="ARBA" id="ARBA00006471"/>
    </source>
</evidence>
<dbReference type="KEGG" id="sacd:HS1genome_0298"/>
<keyword evidence="3 6" id="KW-0694">RNA-binding</keyword>
<organism evidence="8 10">
    <name type="scientific">Sulfodiicoccus acidiphilus</name>
    <dbReference type="NCBI Taxonomy" id="1670455"/>
    <lineage>
        <taxon>Archaea</taxon>
        <taxon>Thermoproteota</taxon>
        <taxon>Thermoprotei</taxon>
        <taxon>Sulfolobales</taxon>
        <taxon>Sulfolobaceae</taxon>
        <taxon>Sulfodiicoccus</taxon>
    </lineage>
</organism>
<dbReference type="Gene3D" id="3.30.1370.30">
    <property type="match status" value="1"/>
</dbReference>
<sequence length="133" mass="14845">MVVINPVANALTSLYNNESRRNRQAVISPASKLIINVLRAMQKEGYVGEVEQVDDGRWGKIVVQLQGRINKCGPVTPRYPLTYRDMINLPTYVRKYLPSKEIGIIIVSTSKGVMSHKEAARLRIGGVALGYVY</sequence>
<reference evidence="9" key="4">
    <citation type="submission" date="2020-09" db="EMBL/GenBank/DDBJ databases">
        <authorList>
            <person name="Sun Q."/>
            <person name="Ohkuma M."/>
        </authorList>
    </citation>
    <scope>NUCLEOTIDE SEQUENCE</scope>
    <source>
        <strain evidence="9">JCM 31740</strain>
    </source>
</reference>
<evidence type="ECO:0000256" key="5">
    <source>
        <dbReference type="ARBA" id="ARBA00023274"/>
    </source>
</evidence>
<keyword evidence="4 6" id="KW-0689">Ribosomal protein</keyword>
<comment type="similarity">
    <text evidence="1 6 7">Belongs to the universal ribosomal protein uS8 family.</text>
</comment>
<accession>A0A348B157</accession>
<keyword evidence="2 6" id="KW-0699">rRNA-binding</keyword>
<dbReference type="PANTHER" id="PTHR11758">
    <property type="entry name" value="40S RIBOSOMAL PROTEIN S15A"/>
    <property type="match status" value="1"/>
</dbReference>
<comment type="function">
    <text evidence="6">One of the primary rRNA binding proteins, it binds directly to 16S rRNA central domain where it helps coordinate assembly of the platform of the 30S subunit.</text>
</comment>
<dbReference type="NCBIfam" id="NF003115">
    <property type="entry name" value="PRK04034.1"/>
    <property type="match status" value="1"/>
</dbReference>
<dbReference type="GO" id="GO:0005840">
    <property type="term" value="C:ribosome"/>
    <property type="evidence" value="ECO:0007669"/>
    <property type="project" value="UniProtKB-KW"/>
</dbReference>
<dbReference type="FunFam" id="3.30.1370.30:FF:000001">
    <property type="entry name" value="40S ribosomal protein S15a"/>
    <property type="match status" value="1"/>
</dbReference>
<dbReference type="GO" id="GO:0003735">
    <property type="term" value="F:structural constituent of ribosome"/>
    <property type="evidence" value="ECO:0007669"/>
    <property type="project" value="InterPro"/>
</dbReference>
<dbReference type="AlphaFoldDB" id="A0A348B157"/>
<dbReference type="GO" id="GO:0006412">
    <property type="term" value="P:translation"/>
    <property type="evidence" value="ECO:0007669"/>
    <property type="project" value="UniProtKB-UniRule"/>
</dbReference>
<evidence type="ECO:0000256" key="4">
    <source>
        <dbReference type="ARBA" id="ARBA00022980"/>
    </source>
</evidence>
<dbReference type="Proteomes" id="UP000276741">
    <property type="component" value="Chromosome"/>
</dbReference>
<dbReference type="GO" id="GO:1990904">
    <property type="term" value="C:ribonucleoprotein complex"/>
    <property type="evidence" value="ECO:0007669"/>
    <property type="project" value="UniProtKB-KW"/>
</dbReference>
<dbReference type="SUPFAM" id="SSF56047">
    <property type="entry name" value="Ribosomal protein S8"/>
    <property type="match status" value="1"/>
</dbReference>
<keyword evidence="10" id="KW-1185">Reference proteome</keyword>
<dbReference type="Proteomes" id="UP000616143">
    <property type="component" value="Unassembled WGS sequence"/>
</dbReference>
<evidence type="ECO:0000313" key="10">
    <source>
        <dbReference type="Proteomes" id="UP000276741"/>
    </source>
</evidence>